<accession>A0AAW9A7Y7</accession>
<dbReference type="Pfam" id="PF01814">
    <property type="entry name" value="Hemerythrin"/>
    <property type="match status" value="1"/>
</dbReference>
<protein>
    <submittedName>
        <fullName evidence="2">Hemerythrin domain-containing protein</fullName>
    </submittedName>
</protein>
<name>A0AAW9A7Y7_9BACL</name>
<evidence type="ECO:0000259" key="1">
    <source>
        <dbReference type="Pfam" id="PF01814"/>
    </source>
</evidence>
<sequence length="140" mass="16848">MFKEENNAFQFALNHNNHLLTSFESDPTQLQNTELVDQVKNHLFRLGEFHNHYHRKEKLFFPILERYGHVVPTRAVWERDDQIRVLYQGLKGQVAQLPDVIFSRVRKKYDAFEQEFKEMILYEEEIILPILEKYLAKKIG</sequence>
<dbReference type="Gene3D" id="1.20.120.520">
    <property type="entry name" value="nmb1532 protein domain like"/>
    <property type="match status" value="1"/>
</dbReference>
<dbReference type="PANTHER" id="PTHR39966:SF3">
    <property type="entry name" value="DUF438 DOMAIN-CONTAINING PROTEIN"/>
    <property type="match status" value="1"/>
</dbReference>
<dbReference type="GO" id="GO:0005886">
    <property type="term" value="C:plasma membrane"/>
    <property type="evidence" value="ECO:0007669"/>
    <property type="project" value="TreeGrafter"/>
</dbReference>
<dbReference type="InterPro" id="IPR012312">
    <property type="entry name" value="Hemerythrin-like"/>
</dbReference>
<evidence type="ECO:0000313" key="3">
    <source>
        <dbReference type="Proteomes" id="UP001271648"/>
    </source>
</evidence>
<proteinExistence type="predicted"/>
<evidence type="ECO:0000313" key="2">
    <source>
        <dbReference type="EMBL" id="MDW0117537.1"/>
    </source>
</evidence>
<keyword evidence="3" id="KW-1185">Reference proteome</keyword>
<organism evidence="2 3">
    <name type="scientific">Sporosarcina thermotolerans</name>
    <dbReference type="NCBI Taxonomy" id="633404"/>
    <lineage>
        <taxon>Bacteria</taxon>
        <taxon>Bacillati</taxon>
        <taxon>Bacillota</taxon>
        <taxon>Bacilli</taxon>
        <taxon>Bacillales</taxon>
        <taxon>Caryophanaceae</taxon>
        <taxon>Sporosarcina</taxon>
    </lineage>
</organism>
<dbReference type="RefSeq" id="WP_381427858.1">
    <property type="nucleotide sequence ID" value="NZ_JBHSRM010000018.1"/>
</dbReference>
<dbReference type="Proteomes" id="UP001271648">
    <property type="component" value="Unassembled WGS sequence"/>
</dbReference>
<feature type="domain" description="Hemerythrin-like" evidence="1">
    <location>
        <begin position="31"/>
        <end position="131"/>
    </location>
</feature>
<dbReference type="AlphaFoldDB" id="A0AAW9A7Y7"/>
<dbReference type="EMBL" id="JAUBDJ010000006">
    <property type="protein sequence ID" value="MDW0117537.1"/>
    <property type="molecule type" value="Genomic_DNA"/>
</dbReference>
<reference evidence="2 3" key="1">
    <citation type="submission" date="2023-06" db="EMBL/GenBank/DDBJ databases">
        <title>Sporosarcina sp. nov., isolated from Korean traditional fermented seafood 'Jeotgal'.</title>
        <authorList>
            <person name="Yang A.I."/>
            <person name="Shin N.-R."/>
        </authorList>
    </citation>
    <scope>NUCLEOTIDE SEQUENCE [LARGE SCALE GENOMIC DNA]</scope>
    <source>
        <strain evidence="2 3">KCTC43456</strain>
    </source>
</reference>
<gene>
    <name evidence="2" type="ORF">QTL97_11365</name>
</gene>
<dbReference type="PANTHER" id="PTHR39966">
    <property type="entry name" value="BLL2471 PROTEIN-RELATED"/>
    <property type="match status" value="1"/>
</dbReference>
<comment type="caution">
    <text evidence="2">The sequence shown here is derived from an EMBL/GenBank/DDBJ whole genome shotgun (WGS) entry which is preliminary data.</text>
</comment>